<feature type="transmembrane region" description="Helical" evidence="1">
    <location>
        <begin position="26"/>
        <end position="44"/>
    </location>
</feature>
<keyword evidence="1" id="KW-0472">Membrane</keyword>
<sequence length="142" mass="14762">MNDELFSPTIRDQAPPAKRPWRPESIVYPAFFGGPLAAATLGVLNGRRLALPVQQLLLIAGAGLVGFAGRVVVALSVDGTSAIRLAGTIGGIGVWLVVLAFQRRAFRVAVLRGVEAKSLIVPGLLAAVGLGLSEAMILAVVR</sequence>
<reference evidence="2 3" key="1">
    <citation type="submission" date="2020-08" db="EMBL/GenBank/DDBJ databases">
        <title>Sequencing the genomes of 1000 actinobacteria strains.</title>
        <authorList>
            <person name="Klenk H.-P."/>
        </authorList>
    </citation>
    <scope>NUCLEOTIDE SEQUENCE [LARGE SCALE GENOMIC DNA]</scope>
    <source>
        <strain evidence="2 3">DSM 45518</strain>
    </source>
</reference>
<dbReference type="RefSeq" id="WP_184950764.1">
    <property type="nucleotide sequence ID" value="NZ_BOMC01000003.1"/>
</dbReference>
<organism evidence="2 3">
    <name type="scientific">Paractinoplanes abujensis</name>
    <dbReference type="NCBI Taxonomy" id="882441"/>
    <lineage>
        <taxon>Bacteria</taxon>
        <taxon>Bacillati</taxon>
        <taxon>Actinomycetota</taxon>
        <taxon>Actinomycetes</taxon>
        <taxon>Micromonosporales</taxon>
        <taxon>Micromonosporaceae</taxon>
        <taxon>Paractinoplanes</taxon>
    </lineage>
</organism>
<dbReference type="AlphaFoldDB" id="A0A7W7CRK2"/>
<dbReference type="Proteomes" id="UP000542742">
    <property type="component" value="Unassembled WGS sequence"/>
</dbReference>
<keyword evidence="3" id="KW-1185">Reference proteome</keyword>
<feature type="transmembrane region" description="Helical" evidence="1">
    <location>
        <begin position="121"/>
        <end position="141"/>
    </location>
</feature>
<feature type="transmembrane region" description="Helical" evidence="1">
    <location>
        <begin position="83"/>
        <end position="101"/>
    </location>
</feature>
<dbReference type="EMBL" id="JACHMF010000001">
    <property type="protein sequence ID" value="MBB4691983.1"/>
    <property type="molecule type" value="Genomic_DNA"/>
</dbReference>
<protein>
    <submittedName>
        <fullName evidence="2">Uncharacterized protein</fullName>
    </submittedName>
</protein>
<proteinExistence type="predicted"/>
<evidence type="ECO:0000313" key="3">
    <source>
        <dbReference type="Proteomes" id="UP000542742"/>
    </source>
</evidence>
<feature type="transmembrane region" description="Helical" evidence="1">
    <location>
        <begin position="56"/>
        <end position="77"/>
    </location>
</feature>
<accession>A0A7W7CRK2</accession>
<keyword evidence="1" id="KW-1133">Transmembrane helix</keyword>
<evidence type="ECO:0000313" key="2">
    <source>
        <dbReference type="EMBL" id="MBB4691983.1"/>
    </source>
</evidence>
<gene>
    <name evidence="2" type="ORF">BKA14_002131</name>
</gene>
<evidence type="ECO:0000256" key="1">
    <source>
        <dbReference type="SAM" id="Phobius"/>
    </source>
</evidence>
<keyword evidence="1" id="KW-0812">Transmembrane</keyword>
<comment type="caution">
    <text evidence="2">The sequence shown here is derived from an EMBL/GenBank/DDBJ whole genome shotgun (WGS) entry which is preliminary data.</text>
</comment>
<name>A0A7W7CRK2_9ACTN</name>